<feature type="transmembrane region" description="Helical" evidence="2">
    <location>
        <begin position="37"/>
        <end position="57"/>
    </location>
</feature>
<evidence type="ECO:0008006" key="5">
    <source>
        <dbReference type="Google" id="ProtNLM"/>
    </source>
</evidence>
<sequence>MPAWVKWLVGVVALGLIVATPLVWLNDPGAGEFVGASLQAGTGVAALAWALITGLAGEGPGAQVTGSGTARATGGAKARTGIRLPGRGRVRGPLRVENSGDAVAHGSGSEADTGITGGNS</sequence>
<evidence type="ECO:0000313" key="3">
    <source>
        <dbReference type="EMBL" id="MEI5610621.1"/>
    </source>
</evidence>
<feature type="compositionally biased region" description="Low complexity" evidence="1">
    <location>
        <begin position="65"/>
        <end position="85"/>
    </location>
</feature>
<comment type="caution">
    <text evidence="3">The sequence shown here is derived from an EMBL/GenBank/DDBJ whole genome shotgun (WGS) entry which is preliminary data.</text>
</comment>
<feature type="region of interest" description="Disordered" evidence="1">
    <location>
        <begin position="63"/>
        <end position="120"/>
    </location>
</feature>
<feature type="transmembrane region" description="Helical" evidence="2">
    <location>
        <begin position="7"/>
        <end position="25"/>
    </location>
</feature>
<proteinExistence type="predicted"/>
<keyword evidence="2" id="KW-1133">Transmembrane helix</keyword>
<keyword evidence="4" id="KW-1185">Reference proteome</keyword>
<organism evidence="3 4">
    <name type="scientific">Streptomyces brasiliscabiei</name>
    <dbReference type="NCBI Taxonomy" id="2736302"/>
    <lineage>
        <taxon>Bacteria</taxon>
        <taxon>Bacillati</taxon>
        <taxon>Actinomycetota</taxon>
        <taxon>Actinomycetes</taxon>
        <taxon>Kitasatosporales</taxon>
        <taxon>Streptomycetaceae</taxon>
        <taxon>Streptomyces</taxon>
    </lineage>
</organism>
<gene>
    <name evidence="3" type="ORF">WB403_15735</name>
</gene>
<accession>A0ABU8GBP4</accession>
<keyword evidence="2" id="KW-0812">Transmembrane</keyword>
<evidence type="ECO:0000313" key="4">
    <source>
        <dbReference type="Proteomes" id="UP001365781"/>
    </source>
</evidence>
<protein>
    <recommendedName>
        <fullName evidence="5">Secreted protein</fullName>
    </recommendedName>
</protein>
<dbReference type="EMBL" id="JBBAYM010000009">
    <property type="protein sequence ID" value="MEI5610621.1"/>
    <property type="molecule type" value="Genomic_DNA"/>
</dbReference>
<evidence type="ECO:0000256" key="1">
    <source>
        <dbReference type="SAM" id="MobiDB-lite"/>
    </source>
</evidence>
<dbReference type="Proteomes" id="UP001365781">
    <property type="component" value="Unassembled WGS sequence"/>
</dbReference>
<reference evidence="3 4" key="1">
    <citation type="submission" date="2024-03" db="EMBL/GenBank/DDBJ databases">
        <title>First Report of Pectobacterium brasiliscabiei causing potato scab in china.</title>
        <authorList>
            <person name="Handique U."/>
        </authorList>
    </citation>
    <scope>NUCLEOTIDE SEQUENCE [LARGE SCALE GENOMIC DNA]</scope>
    <source>
        <strain evidence="3 4">ZRIMU1503</strain>
    </source>
</reference>
<keyword evidence="2" id="KW-0472">Membrane</keyword>
<dbReference type="RefSeq" id="WP_336540170.1">
    <property type="nucleotide sequence ID" value="NZ_JBBAYL010000013.1"/>
</dbReference>
<evidence type="ECO:0000256" key="2">
    <source>
        <dbReference type="SAM" id="Phobius"/>
    </source>
</evidence>
<name>A0ABU8GBP4_9ACTN</name>